<feature type="transmembrane region" description="Helical" evidence="2">
    <location>
        <begin position="131"/>
        <end position="153"/>
    </location>
</feature>
<gene>
    <name evidence="4" type="ORF">GCM10025865_18610</name>
</gene>
<proteinExistence type="predicted"/>
<feature type="transmembrane region" description="Helical" evidence="2">
    <location>
        <begin position="37"/>
        <end position="64"/>
    </location>
</feature>
<dbReference type="RefSeq" id="WP_286217026.1">
    <property type="nucleotide sequence ID" value="NZ_AP027729.1"/>
</dbReference>
<keyword evidence="5" id="KW-1185">Reference proteome</keyword>
<sequence>MTANPADPANPGATATGAPPAQIDARGPRFGAALTSVLLAVALLLGASTAGLVVLTVVAAGFAVGAVRGAQHTWQGWVFRTLVRPRIGAPSEVEDPRPPRFAQQVGFAITGIGAVLGVTVTLMAVPVAAAIALVAAVLNAVFGLCLGCELYVLGRRLRTRAG</sequence>
<accession>A0ABN6XC92</accession>
<evidence type="ECO:0000256" key="2">
    <source>
        <dbReference type="SAM" id="Phobius"/>
    </source>
</evidence>
<dbReference type="Pfam" id="PF14340">
    <property type="entry name" value="DUF4395"/>
    <property type="match status" value="1"/>
</dbReference>
<reference evidence="5" key="1">
    <citation type="journal article" date="2019" name="Int. J. Syst. Evol. Microbiol.">
        <title>The Global Catalogue of Microorganisms (GCM) 10K type strain sequencing project: providing services to taxonomists for standard genome sequencing and annotation.</title>
        <authorList>
            <consortium name="The Broad Institute Genomics Platform"/>
            <consortium name="The Broad Institute Genome Sequencing Center for Infectious Disease"/>
            <person name="Wu L."/>
            <person name="Ma J."/>
        </authorList>
    </citation>
    <scope>NUCLEOTIDE SEQUENCE [LARGE SCALE GENOMIC DNA]</scope>
    <source>
        <strain evidence="5">NBRC 108565</strain>
    </source>
</reference>
<evidence type="ECO:0000256" key="1">
    <source>
        <dbReference type="SAM" id="MobiDB-lite"/>
    </source>
</evidence>
<evidence type="ECO:0000313" key="4">
    <source>
        <dbReference type="EMBL" id="BDZ42562.1"/>
    </source>
</evidence>
<evidence type="ECO:0000259" key="3">
    <source>
        <dbReference type="Pfam" id="PF14340"/>
    </source>
</evidence>
<feature type="compositionally biased region" description="Low complexity" evidence="1">
    <location>
        <begin position="1"/>
        <end position="21"/>
    </location>
</feature>
<organism evidence="4 5">
    <name type="scientific">Paraoerskovia sediminicola</name>
    <dbReference type="NCBI Taxonomy" id="1138587"/>
    <lineage>
        <taxon>Bacteria</taxon>
        <taxon>Bacillati</taxon>
        <taxon>Actinomycetota</taxon>
        <taxon>Actinomycetes</taxon>
        <taxon>Micrococcales</taxon>
        <taxon>Cellulomonadaceae</taxon>
        <taxon>Paraoerskovia</taxon>
    </lineage>
</organism>
<protein>
    <recommendedName>
        <fullName evidence="3">DUF4395 domain-containing protein</fullName>
    </recommendedName>
</protein>
<keyword evidence="2" id="KW-1133">Transmembrane helix</keyword>
<dbReference type="Proteomes" id="UP001321475">
    <property type="component" value="Chromosome"/>
</dbReference>
<keyword evidence="2" id="KW-0812">Transmembrane</keyword>
<feature type="domain" description="DUF4395" evidence="3">
    <location>
        <begin position="23"/>
        <end position="156"/>
    </location>
</feature>
<feature type="region of interest" description="Disordered" evidence="1">
    <location>
        <begin position="1"/>
        <end position="22"/>
    </location>
</feature>
<keyword evidence="2" id="KW-0472">Membrane</keyword>
<feature type="transmembrane region" description="Helical" evidence="2">
    <location>
        <begin position="105"/>
        <end position="125"/>
    </location>
</feature>
<name>A0ABN6XC92_9CELL</name>
<dbReference type="InterPro" id="IPR025508">
    <property type="entry name" value="DUF4395"/>
</dbReference>
<evidence type="ECO:0000313" key="5">
    <source>
        <dbReference type="Proteomes" id="UP001321475"/>
    </source>
</evidence>
<dbReference type="EMBL" id="AP027729">
    <property type="protein sequence ID" value="BDZ42562.1"/>
    <property type="molecule type" value="Genomic_DNA"/>
</dbReference>